<dbReference type="PANTHER" id="PTHR30126:SF40">
    <property type="entry name" value="HTH-TYPE TRANSCRIPTIONAL REGULATOR GLTR"/>
    <property type="match status" value="1"/>
</dbReference>
<sequence>MNSRMMRYFIALCEEMNYNLAADRLGISQPSLSYNIHSLEKELNVKLFTTIKQRIHLTKQGEFFLEYCYHIMHQLEEAKTKIQYINEDEKKNLRIGTSGLYLVSTALEETVHEHPSLNFSIEASAPCKIADMIRSEEIDMGIVHGDHFGKGIDEHFLFHDEWVLVSQESNELGNKKQVTFDSLHQQKLIVSKKEDSIREQLEKMFREHKKIFSPFIEVASLEQCIFLVKQGLGVSVLPKSFVEQQPFDGLQMTKLDILPPQSVSIIYQTNASLEQPASDFKENLSTHYKTKAKKRKFNTI</sequence>
<dbReference type="InterPro" id="IPR036390">
    <property type="entry name" value="WH_DNA-bd_sf"/>
</dbReference>
<accession>A0A1I3BBB0</accession>
<name>A0A1I3BBB0_9LACT</name>
<dbReference type="PRINTS" id="PR00039">
    <property type="entry name" value="HTHLYSR"/>
</dbReference>
<keyword evidence="2" id="KW-0805">Transcription regulation</keyword>
<dbReference type="GO" id="GO:0000976">
    <property type="term" value="F:transcription cis-regulatory region binding"/>
    <property type="evidence" value="ECO:0007669"/>
    <property type="project" value="TreeGrafter"/>
</dbReference>
<gene>
    <name evidence="6" type="ORF">SAMN04489868_10558</name>
</gene>
<evidence type="ECO:0000256" key="2">
    <source>
        <dbReference type="ARBA" id="ARBA00023015"/>
    </source>
</evidence>
<keyword evidence="7" id="KW-1185">Reference proteome</keyword>
<proteinExistence type="inferred from homology"/>
<keyword evidence="3 6" id="KW-0238">DNA-binding</keyword>
<dbReference type="InterPro" id="IPR005119">
    <property type="entry name" value="LysR_subst-bd"/>
</dbReference>
<evidence type="ECO:0000313" key="7">
    <source>
        <dbReference type="Proteomes" id="UP000198668"/>
    </source>
</evidence>
<comment type="similarity">
    <text evidence="1">Belongs to the LysR transcriptional regulatory family.</text>
</comment>
<evidence type="ECO:0000256" key="4">
    <source>
        <dbReference type="ARBA" id="ARBA00023163"/>
    </source>
</evidence>
<organism evidence="6 7">
    <name type="scientific">Pisciglobus halotolerans</name>
    <dbReference type="NCBI Taxonomy" id="745365"/>
    <lineage>
        <taxon>Bacteria</taxon>
        <taxon>Bacillati</taxon>
        <taxon>Bacillota</taxon>
        <taxon>Bacilli</taxon>
        <taxon>Lactobacillales</taxon>
        <taxon>Carnobacteriaceae</taxon>
    </lineage>
</organism>
<dbReference type="CDD" id="cd05466">
    <property type="entry name" value="PBP2_LTTR_substrate"/>
    <property type="match status" value="1"/>
</dbReference>
<reference evidence="6 7" key="1">
    <citation type="submission" date="2016-10" db="EMBL/GenBank/DDBJ databases">
        <authorList>
            <person name="de Groot N.N."/>
        </authorList>
    </citation>
    <scope>NUCLEOTIDE SEQUENCE [LARGE SCALE GENOMIC DNA]</scope>
    <source>
        <strain evidence="6 7">DSM 27630</strain>
    </source>
</reference>
<dbReference type="Pfam" id="PF03466">
    <property type="entry name" value="LysR_substrate"/>
    <property type="match status" value="1"/>
</dbReference>
<dbReference type="AlphaFoldDB" id="A0A1I3BBB0"/>
<dbReference type="Proteomes" id="UP000198668">
    <property type="component" value="Unassembled WGS sequence"/>
</dbReference>
<dbReference type="SUPFAM" id="SSF46785">
    <property type="entry name" value="Winged helix' DNA-binding domain"/>
    <property type="match status" value="1"/>
</dbReference>
<dbReference type="InterPro" id="IPR000847">
    <property type="entry name" value="LysR_HTH_N"/>
</dbReference>
<evidence type="ECO:0000259" key="5">
    <source>
        <dbReference type="PROSITE" id="PS50931"/>
    </source>
</evidence>
<keyword evidence="4" id="KW-0804">Transcription</keyword>
<dbReference type="PANTHER" id="PTHR30126">
    <property type="entry name" value="HTH-TYPE TRANSCRIPTIONAL REGULATOR"/>
    <property type="match status" value="1"/>
</dbReference>
<dbReference type="RefSeq" id="WP_047389873.1">
    <property type="nucleotide sequence ID" value="NZ_FOQE01000005.1"/>
</dbReference>
<dbReference type="SUPFAM" id="SSF53850">
    <property type="entry name" value="Periplasmic binding protein-like II"/>
    <property type="match status" value="1"/>
</dbReference>
<protein>
    <submittedName>
        <fullName evidence="6">DNA-binding transcriptional regulator, LysR family</fullName>
    </submittedName>
</protein>
<dbReference type="PROSITE" id="PS50931">
    <property type="entry name" value="HTH_LYSR"/>
    <property type="match status" value="1"/>
</dbReference>
<feature type="domain" description="HTH lysR-type" evidence="5">
    <location>
        <begin position="1"/>
        <end position="58"/>
    </location>
</feature>
<dbReference type="Gene3D" id="3.40.190.290">
    <property type="match status" value="1"/>
</dbReference>
<dbReference type="InterPro" id="IPR036388">
    <property type="entry name" value="WH-like_DNA-bd_sf"/>
</dbReference>
<dbReference type="Pfam" id="PF00126">
    <property type="entry name" value="HTH_1"/>
    <property type="match status" value="1"/>
</dbReference>
<evidence type="ECO:0000256" key="1">
    <source>
        <dbReference type="ARBA" id="ARBA00009437"/>
    </source>
</evidence>
<evidence type="ECO:0000313" key="6">
    <source>
        <dbReference type="EMBL" id="SFH59564.1"/>
    </source>
</evidence>
<dbReference type="FunFam" id="1.10.10.10:FF:000001">
    <property type="entry name" value="LysR family transcriptional regulator"/>
    <property type="match status" value="1"/>
</dbReference>
<evidence type="ECO:0000256" key="3">
    <source>
        <dbReference type="ARBA" id="ARBA00023125"/>
    </source>
</evidence>
<dbReference type="Gene3D" id="1.10.10.10">
    <property type="entry name" value="Winged helix-like DNA-binding domain superfamily/Winged helix DNA-binding domain"/>
    <property type="match status" value="1"/>
</dbReference>
<dbReference type="GO" id="GO:0003700">
    <property type="term" value="F:DNA-binding transcription factor activity"/>
    <property type="evidence" value="ECO:0007669"/>
    <property type="project" value="InterPro"/>
</dbReference>
<dbReference type="EMBL" id="FOQE01000005">
    <property type="protein sequence ID" value="SFH59564.1"/>
    <property type="molecule type" value="Genomic_DNA"/>
</dbReference>